<feature type="region of interest" description="Disordered" evidence="1">
    <location>
        <begin position="89"/>
        <end position="111"/>
    </location>
</feature>
<comment type="caution">
    <text evidence="3">The sequence shown here is derived from an EMBL/GenBank/DDBJ whole genome shotgun (WGS) entry which is preliminary data.</text>
</comment>
<accession>A0A9W6IBD3</accession>
<proteinExistence type="predicted"/>
<reference evidence="3" key="1">
    <citation type="journal article" date="2014" name="Int. J. Syst. Evol. Microbiol.">
        <title>Complete genome sequence of Corynebacterium casei LMG S-19264T (=DSM 44701T), isolated from a smear-ripened cheese.</title>
        <authorList>
            <consortium name="US DOE Joint Genome Institute (JGI-PGF)"/>
            <person name="Walter F."/>
            <person name="Albersmeier A."/>
            <person name="Kalinowski J."/>
            <person name="Ruckert C."/>
        </authorList>
    </citation>
    <scope>NUCLEOTIDE SEQUENCE</scope>
    <source>
        <strain evidence="3">VKM Ac-2007</strain>
    </source>
</reference>
<evidence type="ECO:0000313" key="3">
    <source>
        <dbReference type="EMBL" id="GLK14464.1"/>
    </source>
</evidence>
<evidence type="ECO:0000259" key="2">
    <source>
        <dbReference type="Pfam" id="PF20703"/>
    </source>
</evidence>
<dbReference type="SUPFAM" id="SSF52540">
    <property type="entry name" value="P-loop containing nucleoside triphosphate hydrolases"/>
    <property type="match status" value="1"/>
</dbReference>
<dbReference type="EMBL" id="BSEV01000032">
    <property type="protein sequence ID" value="GLK14464.1"/>
    <property type="molecule type" value="Genomic_DNA"/>
</dbReference>
<dbReference type="InterPro" id="IPR027417">
    <property type="entry name" value="P-loop_NTPase"/>
</dbReference>
<feature type="domain" description="Novel STAND NTPase 1" evidence="2">
    <location>
        <begin position="114"/>
        <end position="356"/>
    </location>
</feature>
<gene>
    <name evidence="3" type="ORF">GCM10017600_78760</name>
</gene>
<organism evidence="3 4">
    <name type="scientific">Streptosporangium carneum</name>
    <dbReference type="NCBI Taxonomy" id="47481"/>
    <lineage>
        <taxon>Bacteria</taxon>
        <taxon>Bacillati</taxon>
        <taxon>Actinomycetota</taxon>
        <taxon>Actinomycetes</taxon>
        <taxon>Streptosporangiales</taxon>
        <taxon>Streptosporangiaceae</taxon>
        <taxon>Streptosporangium</taxon>
    </lineage>
</organism>
<protein>
    <recommendedName>
        <fullName evidence="2">Novel STAND NTPase 1 domain-containing protein</fullName>
    </recommendedName>
</protein>
<evidence type="ECO:0000256" key="1">
    <source>
        <dbReference type="SAM" id="MobiDB-lite"/>
    </source>
</evidence>
<dbReference type="Proteomes" id="UP001143474">
    <property type="component" value="Unassembled WGS sequence"/>
</dbReference>
<dbReference type="Pfam" id="PF20703">
    <property type="entry name" value="nSTAND1"/>
    <property type="match status" value="1"/>
</dbReference>
<dbReference type="Gene3D" id="3.40.50.300">
    <property type="entry name" value="P-loop containing nucleotide triphosphate hydrolases"/>
    <property type="match status" value="1"/>
</dbReference>
<evidence type="ECO:0000313" key="4">
    <source>
        <dbReference type="Proteomes" id="UP001143474"/>
    </source>
</evidence>
<dbReference type="AlphaFoldDB" id="A0A9W6IBD3"/>
<keyword evidence="4" id="KW-1185">Reference proteome</keyword>
<dbReference type="InterPro" id="IPR049052">
    <property type="entry name" value="nSTAND1"/>
</dbReference>
<dbReference type="Pfam" id="PF13560">
    <property type="entry name" value="HTH_31"/>
    <property type="match status" value="1"/>
</dbReference>
<sequence length="356" mass="38786">MPRRERPLNTDSGDARLLRFAADLRLLRKKAGDPTYRQLARRAHYSAGTLSEAAGGRKLPSLAVTLAYVRGCDGDVTAWEERWRELSAHPTAGARKGEGESGNGTEATADPASPYVGLAAFQAEDAPRFFGRERIMEELLSRITERRIVVLLGASGAGKSSLLRAGLLARVRVGERPWLPVLFTPGALPLEELALRLLPTGATLADLHTELAGDPRGLHRFVRQALIGQPQETEMLIIVDQFEEVFTLCEDQEERARFIDLLLTAVRSRTSRCRVVMGVRADFYAHCTTHPLLLEALSEVQVPLGPMTADELRQAIVRPATHAGCMVEGALVSRLVADAAGQPGVLPLVSHALLET</sequence>
<reference evidence="3" key="2">
    <citation type="submission" date="2023-01" db="EMBL/GenBank/DDBJ databases">
        <authorList>
            <person name="Sun Q."/>
            <person name="Evtushenko L."/>
        </authorList>
    </citation>
    <scope>NUCLEOTIDE SEQUENCE</scope>
    <source>
        <strain evidence="3">VKM Ac-2007</strain>
    </source>
</reference>
<name>A0A9W6IBD3_9ACTN</name>